<dbReference type="Proteomes" id="UP000467006">
    <property type="component" value="Chromosome"/>
</dbReference>
<evidence type="ECO:0000313" key="4">
    <source>
        <dbReference type="Proteomes" id="UP000467006"/>
    </source>
</evidence>
<evidence type="ECO:0000313" key="3">
    <source>
        <dbReference type="EMBL" id="BBX18758.1"/>
    </source>
</evidence>
<proteinExistence type="predicted"/>
<name>A0A7I7K5B1_9MYCO</name>
<reference evidence="3 4" key="1">
    <citation type="journal article" date="2019" name="Emerg. Microbes Infect.">
        <title>Comprehensive subspecies identification of 175 nontuberculous mycobacteria species based on 7547 genomic profiles.</title>
        <authorList>
            <person name="Matsumoto Y."/>
            <person name="Kinjo T."/>
            <person name="Motooka D."/>
            <person name="Nabeya D."/>
            <person name="Jung N."/>
            <person name="Uechi K."/>
            <person name="Horii T."/>
            <person name="Iida T."/>
            <person name="Fujita J."/>
            <person name="Nakamura S."/>
        </authorList>
    </citation>
    <scope>NUCLEOTIDE SEQUENCE [LARGE SCALE GENOMIC DNA]</scope>
    <source>
        <strain evidence="3 4">JCM 6396</strain>
    </source>
</reference>
<protein>
    <recommendedName>
        <fullName evidence="2">DUF1023 domain-containing protein</fullName>
    </recommendedName>
</protein>
<organism evidence="3 4">
    <name type="scientific">Mycolicibacterium duvalii</name>
    <dbReference type="NCBI Taxonomy" id="39688"/>
    <lineage>
        <taxon>Bacteria</taxon>
        <taxon>Bacillati</taxon>
        <taxon>Actinomycetota</taxon>
        <taxon>Actinomycetes</taxon>
        <taxon>Mycobacteriales</taxon>
        <taxon>Mycobacteriaceae</taxon>
        <taxon>Mycolicibacterium</taxon>
    </lineage>
</organism>
<feature type="region of interest" description="Disordered" evidence="1">
    <location>
        <begin position="588"/>
        <end position="617"/>
    </location>
</feature>
<dbReference type="SUPFAM" id="SSF140453">
    <property type="entry name" value="EsxAB dimer-like"/>
    <property type="match status" value="1"/>
</dbReference>
<gene>
    <name evidence="3" type="ORF">MDUV_36180</name>
</gene>
<evidence type="ECO:0000259" key="2">
    <source>
        <dbReference type="Pfam" id="PF06259"/>
    </source>
</evidence>
<keyword evidence="4" id="KW-1185">Reference proteome</keyword>
<dbReference type="InterPro" id="IPR010427">
    <property type="entry name" value="DUF1023"/>
</dbReference>
<dbReference type="KEGG" id="mdu:MDUV_36180"/>
<dbReference type="Gene3D" id="1.10.287.1060">
    <property type="entry name" value="ESAT-6-like"/>
    <property type="match status" value="1"/>
</dbReference>
<sequence>MLRGSRVSVTLSTVEASNPQAMTAAAGRLAGAIGELDSVMAAQRQALTQLRAAWQGAAADAAVARAERDLSAQAHLRARLQVMQEALATGGAQLGTTREGILGLVSALRAAGWTVSDDGRAHAPMFPLLLKQFEPGFTAIIQRLLELFAEIDATTAGAIRTALGGAPPENPPGVPLPTLPPAGASAEEVNRWWNSLSDADKQQLTEAAPRELGNLDGLPVAVRDEINRSVMERDIARVEQAARSNGVSTEQVAAAPERYGLSEADVTAYQNGLKAQAGLEHQRASDNPNRPRPVYLFGYDPLAYGGEGTAAIALGNPDTADNIGVIVPGTGSSLSSGWLNSGRNDGINLLDQMNKADPSQQHSVLMWMGYDAPDSFTDPRIANPLLARAGGDLLAGDVNSLHVTHAGTGTPEITVLGHSYGSTTVADAFAGSGMQATNAVLLGCPGTDLADSAADFNLQGGQVYVGNASTDPVGWIGAGDLAADVLNGPLGSELGTGIGLGSDAAAESFGAVRFKSEVPGGDLLDFNDHSYYYTMGSESLYSMAAISSGHGDALGDLGMLAGERVPPTLTTPDRIPTPLGDIPLPHTDIPVGPAVLDPEAGRPNRSLTSDHNYDNPI</sequence>
<feature type="domain" description="DUF1023" evidence="2">
    <location>
        <begin position="307"/>
        <end position="473"/>
    </location>
</feature>
<dbReference type="AlphaFoldDB" id="A0A7I7K5B1"/>
<feature type="compositionally biased region" description="Pro residues" evidence="1">
    <location>
        <begin position="168"/>
        <end position="180"/>
    </location>
</feature>
<dbReference type="EMBL" id="AP022563">
    <property type="protein sequence ID" value="BBX18758.1"/>
    <property type="molecule type" value="Genomic_DNA"/>
</dbReference>
<feature type="region of interest" description="Disordered" evidence="1">
    <location>
        <begin position="164"/>
        <end position="185"/>
    </location>
</feature>
<evidence type="ECO:0000256" key="1">
    <source>
        <dbReference type="SAM" id="MobiDB-lite"/>
    </source>
</evidence>
<dbReference type="InterPro" id="IPR036689">
    <property type="entry name" value="ESAT-6-like_sf"/>
</dbReference>
<accession>A0A7I7K5B1</accession>
<dbReference type="Pfam" id="PF06259">
    <property type="entry name" value="Abhydrolase_8"/>
    <property type="match status" value="1"/>
</dbReference>